<dbReference type="EMBL" id="CAKXAJ010025576">
    <property type="protein sequence ID" value="CAH2241371.1"/>
    <property type="molecule type" value="Genomic_DNA"/>
</dbReference>
<dbReference type="Proteomes" id="UP000838756">
    <property type="component" value="Unassembled WGS sequence"/>
</dbReference>
<dbReference type="AlphaFoldDB" id="A0A8S4RWL0"/>
<proteinExistence type="predicted"/>
<keyword evidence="1" id="KW-1133">Transmembrane helix</keyword>
<reference evidence="2" key="1">
    <citation type="submission" date="2022-03" db="EMBL/GenBank/DDBJ databases">
        <authorList>
            <person name="Lindestad O."/>
        </authorList>
    </citation>
    <scope>NUCLEOTIDE SEQUENCE</scope>
</reference>
<organism evidence="2 3">
    <name type="scientific">Pararge aegeria aegeria</name>
    <dbReference type="NCBI Taxonomy" id="348720"/>
    <lineage>
        <taxon>Eukaryota</taxon>
        <taxon>Metazoa</taxon>
        <taxon>Ecdysozoa</taxon>
        <taxon>Arthropoda</taxon>
        <taxon>Hexapoda</taxon>
        <taxon>Insecta</taxon>
        <taxon>Pterygota</taxon>
        <taxon>Neoptera</taxon>
        <taxon>Endopterygota</taxon>
        <taxon>Lepidoptera</taxon>
        <taxon>Glossata</taxon>
        <taxon>Ditrysia</taxon>
        <taxon>Papilionoidea</taxon>
        <taxon>Nymphalidae</taxon>
        <taxon>Satyrinae</taxon>
        <taxon>Satyrini</taxon>
        <taxon>Parargina</taxon>
        <taxon>Pararge</taxon>
    </lineage>
</organism>
<keyword evidence="3" id="KW-1185">Reference proteome</keyword>
<evidence type="ECO:0000313" key="2">
    <source>
        <dbReference type="EMBL" id="CAH2241371.1"/>
    </source>
</evidence>
<sequence>MLMQTQLLDTGILWGVPNTTVLLLVSSGSLRRAWCLPTSLGVAQRCAYQCGAATPAPWDPNAHPLPELCDPPIALPRWVAKLKWQWATKSDACLAVVFVMLSVTQAGSLASFGVLMLSGAADTRSSIAFRKKKQRAM</sequence>
<keyword evidence="1" id="KW-0472">Membrane</keyword>
<evidence type="ECO:0000313" key="3">
    <source>
        <dbReference type="Proteomes" id="UP000838756"/>
    </source>
</evidence>
<feature type="transmembrane region" description="Helical" evidence="1">
    <location>
        <begin position="92"/>
        <end position="117"/>
    </location>
</feature>
<comment type="caution">
    <text evidence="2">The sequence shown here is derived from an EMBL/GenBank/DDBJ whole genome shotgun (WGS) entry which is preliminary data.</text>
</comment>
<accession>A0A8S4RWL0</accession>
<keyword evidence="1" id="KW-0812">Transmembrane</keyword>
<name>A0A8S4RWL0_9NEOP</name>
<gene>
    <name evidence="2" type="primary">jg15569</name>
    <name evidence="2" type="ORF">PAEG_LOCUS17810</name>
</gene>
<protein>
    <submittedName>
        <fullName evidence="2">Jg15569 protein</fullName>
    </submittedName>
</protein>
<evidence type="ECO:0000256" key="1">
    <source>
        <dbReference type="SAM" id="Phobius"/>
    </source>
</evidence>